<dbReference type="RefSeq" id="WP_406855017.1">
    <property type="nucleotide sequence ID" value="NZ_CP157484.1"/>
</dbReference>
<feature type="domain" description="EamA" evidence="6">
    <location>
        <begin position="16"/>
        <end position="144"/>
    </location>
</feature>
<reference evidence="7" key="1">
    <citation type="submission" date="2024-05" db="EMBL/GenBank/DDBJ databases">
        <authorList>
            <person name="Kim S."/>
            <person name="Heo J."/>
            <person name="Choi H."/>
            <person name="Choi Y."/>
            <person name="Kwon S.-W."/>
            <person name="Kim Y."/>
        </authorList>
    </citation>
    <scope>NUCLEOTIDE SEQUENCE</scope>
    <source>
        <strain evidence="7">KACC 23698</strain>
    </source>
</reference>
<feature type="transmembrane region" description="Helical" evidence="5">
    <location>
        <begin position="277"/>
        <end position="294"/>
    </location>
</feature>
<dbReference type="Gene3D" id="1.10.3730.20">
    <property type="match status" value="1"/>
</dbReference>
<dbReference type="InterPro" id="IPR050638">
    <property type="entry name" value="AA-Vitamin_Transporters"/>
</dbReference>
<proteinExistence type="predicted"/>
<evidence type="ECO:0000256" key="5">
    <source>
        <dbReference type="SAM" id="Phobius"/>
    </source>
</evidence>
<evidence type="ECO:0000256" key="1">
    <source>
        <dbReference type="ARBA" id="ARBA00004141"/>
    </source>
</evidence>
<feature type="transmembrane region" description="Helical" evidence="5">
    <location>
        <begin position="71"/>
        <end position="94"/>
    </location>
</feature>
<feature type="transmembrane region" description="Helical" evidence="5">
    <location>
        <begin position="100"/>
        <end position="119"/>
    </location>
</feature>
<feature type="transmembrane region" description="Helical" evidence="5">
    <location>
        <begin position="252"/>
        <end position="271"/>
    </location>
</feature>
<dbReference type="SUPFAM" id="SSF103481">
    <property type="entry name" value="Multidrug resistance efflux transporter EmrE"/>
    <property type="match status" value="2"/>
</dbReference>
<dbReference type="AlphaFoldDB" id="A0AAU7JDG1"/>
<feature type="transmembrane region" description="Helical" evidence="5">
    <location>
        <begin position="131"/>
        <end position="150"/>
    </location>
</feature>
<keyword evidence="4 5" id="KW-0472">Membrane</keyword>
<dbReference type="InterPro" id="IPR037185">
    <property type="entry name" value="EmrE-like"/>
</dbReference>
<gene>
    <name evidence="7" type="ORF">ABEG18_21105</name>
</gene>
<name>A0AAU7JDG1_9HYPH</name>
<dbReference type="Pfam" id="PF00892">
    <property type="entry name" value="EamA"/>
    <property type="match status" value="2"/>
</dbReference>
<sequence length="301" mass="31088">MAAVAPLSNASLIGRLLACSLLWSSGFLFMKLAVGVHPFVVAASRAGVAALALSAWFVLRGQSPVPRRNEMAPWLMLGTLNGWLPNVLTAYALAQITAGLSSMIQASGPLMVAVISHFAFAEERLTVRRMVGVAIGFVGMAVLIGPAAFLDADAGALGMLAMAAVSLSYAIGNVYARTVRDVEPARMALGQQTVSALAATSLALAFTRDAAAGQIAANLPSLLALGLVATAIPITIFMTLIRRAGPTRAAMIGYLLPVWATLLAVIFIGETVSLRDLAGAAVILAGVWIVTTAPRPEADAP</sequence>
<feature type="transmembrane region" description="Helical" evidence="5">
    <location>
        <begin position="39"/>
        <end position="59"/>
    </location>
</feature>
<evidence type="ECO:0000256" key="2">
    <source>
        <dbReference type="ARBA" id="ARBA00022692"/>
    </source>
</evidence>
<evidence type="ECO:0000313" key="7">
    <source>
        <dbReference type="EMBL" id="XBO38180.1"/>
    </source>
</evidence>
<dbReference type="PANTHER" id="PTHR32322">
    <property type="entry name" value="INNER MEMBRANE TRANSPORTER"/>
    <property type="match status" value="1"/>
</dbReference>
<evidence type="ECO:0000259" key="6">
    <source>
        <dbReference type="Pfam" id="PF00892"/>
    </source>
</evidence>
<dbReference type="InterPro" id="IPR000620">
    <property type="entry name" value="EamA_dom"/>
</dbReference>
<dbReference type="EMBL" id="CP157484">
    <property type="protein sequence ID" value="XBO38180.1"/>
    <property type="molecule type" value="Genomic_DNA"/>
</dbReference>
<feature type="transmembrane region" description="Helical" evidence="5">
    <location>
        <begin position="12"/>
        <end position="33"/>
    </location>
</feature>
<accession>A0AAU7JDG1</accession>
<keyword evidence="3 5" id="KW-1133">Transmembrane helix</keyword>
<feature type="transmembrane region" description="Helical" evidence="5">
    <location>
        <begin position="219"/>
        <end position="240"/>
    </location>
</feature>
<dbReference type="PANTHER" id="PTHR32322:SF9">
    <property type="entry name" value="AMINO-ACID METABOLITE EFFLUX PUMP-RELATED"/>
    <property type="match status" value="1"/>
</dbReference>
<dbReference type="GO" id="GO:0016020">
    <property type="term" value="C:membrane"/>
    <property type="evidence" value="ECO:0007669"/>
    <property type="project" value="UniProtKB-SubCell"/>
</dbReference>
<keyword evidence="2 5" id="KW-0812">Transmembrane</keyword>
<organism evidence="7">
    <name type="scientific">Alsobacter sp. KACC 23698</name>
    <dbReference type="NCBI Taxonomy" id="3149229"/>
    <lineage>
        <taxon>Bacteria</taxon>
        <taxon>Pseudomonadati</taxon>
        <taxon>Pseudomonadota</taxon>
        <taxon>Alphaproteobacteria</taxon>
        <taxon>Hyphomicrobiales</taxon>
        <taxon>Alsobacteraceae</taxon>
        <taxon>Alsobacter</taxon>
    </lineage>
</organism>
<feature type="transmembrane region" description="Helical" evidence="5">
    <location>
        <begin position="156"/>
        <end position="176"/>
    </location>
</feature>
<protein>
    <submittedName>
        <fullName evidence="7">DMT family transporter</fullName>
    </submittedName>
</protein>
<feature type="domain" description="EamA" evidence="6">
    <location>
        <begin position="157"/>
        <end position="291"/>
    </location>
</feature>
<evidence type="ECO:0000256" key="4">
    <source>
        <dbReference type="ARBA" id="ARBA00023136"/>
    </source>
</evidence>
<comment type="subcellular location">
    <subcellularLocation>
        <location evidence="1">Membrane</location>
        <topology evidence="1">Multi-pass membrane protein</topology>
    </subcellularLocation>
</comment>
<evidence type="ECO:0000256" key="3">
    <source>
        <dbReference type="ARBA" id="ARBA00022989"/>
    </source>
</evidence>